<keyword evidence="5" id="KW-1185">Reference proteome</keyword>
<comment type="caution">
    <text evidence="4">The sequence shown here is derived from an EMBL/GenBank/DDBJ whole genome shotgun (WGS) entry which is preliminary data.</text>
</comment>
<evidence type="ECO:0008006" key="6">
    <source>
        <dbReference type="Google" id="ProtNLM"/>
    </source>
</evidence>
<dbReference type="Gene3D" id="2.120.10.80">
    <property type="entry name" value="Kelch-type beta propeller"/>
    <property type="match status" value="1"/>
</dbReference>
<feature type="compositionally biased region" description="Basic and acidic residues" evidence="1">
    <location>
        <begin position="531"/>
        <end position="541"/>
    </location>
</feature>
<organism evidence="4 5">
    <name type="scientific">Penicillium angulare</name>
    <dbReference type="NCBI Taxonomy" id="116970"/>
    <lineage>
        <taxon>Eukaryota</taxon>
        <taxon>Fungi</taxon>
        <taxon>Dikarya</taxon>
        <taxon>Ascomycota</taxon>
        <taxon>Pezizomycotina</taxon>
        <taxon>Eurotiomycetes</taxon>
        <taxon>Eurotiomycetidae</taxon>
        <taxon>Eurotiales</taxon>
        <taxon>Aspergillaceae</taxon>
        <taxon>Penicillium</taxon>
    </lineage>
</organism>
<accession>A0A9W9EKY1</accession>
<evidence type="ECO:0000313" key="4">
    <source>
        <dbReference type="EMBL" id="KAJ5083742.1"/>
    </source>
</evidence>
<sequence>MEPRLRPRCSLLRISPFLLALVNPLAAAIPYTPSSIFLSPLYNDSLAYLIQPSSSHAGKTEFLSLNVSTTIDTSEASFDTLLEETPFQDTEQNSTYLPVIDDHGVITVYTGDCHSSIDKQEIWQFRPDNTSSTGNGTWTQISLKSDAEKTRPNYLTAGFAFTSKNTSASSIYSFGGMCPFENSTDQSWLSNANYSQSMVMLHPGSDQSISQYDATITGDRAPPVPEAGMAIVPLSATFSKTEVQQDFLLVGGHTREAFLNMSQLAIFSLPQQSWSFITVNSAQKPRTELAIRDQPLVTPRSGHAAVLSEDGKKIFVIGGWVGDTSEAADPQFAVLEIGEGYGGSGRWKWTIPSAPSAAAGLSEGTGLYGHSAAMLPGGILMIAGGYTIPKMSSKRSSTERNSKMYLYNSTSGDWVTSYTNPSSHNSTASAHRTHGLSSSQKTGLGVGLGLGIPLAILFMWWAWRYYQKRRVKGYRDSQLRELALGAERAHFWGRDDPLQASSIRSSQMSEKIDPALMYPWAGNRNTTTRPPWKEQHIEGTEKTGLLTDAPSPSKNDRPENRLSSPTKPYRISAGYADWRRSDTTSEIHPIDEREEDEAIFRERLMATIPNEGKPHNHDPDDPFSDTPFATPRSTIFGVGLGPFYTKRKDPASDGRSSPTRSDRTSTNLSEASALSFSSGLTGQVGQIRNVTADRPLSWASSGGHSLRGMTAASIHSDMDGMTAPSEKSYSADSYSTAQTTIADRHAENASLLLDDYATTPTDTSPSKLPPSQKPRTSDWMLSTVRRALTLTRRGPSAAEEESETAQHVSGIDRRSTVIGPGTLPNNGSASTPRRAVSASAELFRRKQGAKDWNAKKRMSENFTMARSTRDDLFIGAPGYLGDDETVDEDDWDVEGAAETRRVQTTFTVPREKLRVVNASAADNLSVRSTSRNVSGSATARRVSK</sequence>
<dbReference type="OrthoDB" id="205993at2759"/>
<keyword evidence="2" id="KW-0472">Membrane</keyword>
<evidence type="ECO:0000313" key="5">
    <source>
        <dbReference type="Proteomes" id="UP001149165"/>
    </source>
</evidence>
<evidence type="ECO:0000256" key="1">
    <source>
        <dbReference type="SAM" id="MobiDB-lite"/>
    </source>
</evidence>
<reference evidence="4" key="2">
    <citation type="journal article" date="2023" name="IMA Fungus">
        <title>Comparative genomic study of the Penicillium genus elucidates a diverse pangenome and 15 lateral gene transfer events.</title>
        <authorList>
            <person name="Petersen C."/>
            <person name="Sorensen T."/>
            <person name="Nielsen M.R."/>
            <person name="Sondergaard T.E."/>
            <person name="Sorensen J.L."/>
            <person name="Fitzpatrick D.A."/>
            <person name="Frisvad J.C."/>
            <person name="Nielsen K.L."/>
        </authorList>
    </citation>
    <scope>NUCLEOTIDE SEQUENCE</scope>
    <source>
        <strain evidence="4">IBT 30069</strain>
    </source>
</reference>
<gene>
    <name evidence="4" type="ORF">N7456_013169</name>
</gene>
<feature type="region of interest" description="Disordered" evidence="1">
    <location>
        <begin position="756"/>
        <end position="779"/>
    </location>
</feature>
<evidence type="ECO:0000256" key="3">
    <source>
        <dbReference type="SAM" id="SignalP"/>
    </source>
</evidence>
<proteinExistence type="predicted"/>
<feature type="region of interest" description="Disordered" evidence="1">
    <location>
        <begin position="519"/>
        <end position="569"/>
    </location>
</feature>
<protein>
    <recommendedName>
        <fullName evidence="6">Galactose oxidase/kelch, beta-propeller</fullName>
    </recommendedName>
</protein>
<dbReference type="InterPro" id="IPR015915">
    <property type="entry name" value="Kelch-typ_b-propeller"/>
</dbReference>
<reference evidence="4" key="1">
    <citation type="submission" date="2022-11" db="EMBL/GenBank/DDBJ databases">
        <authorList>
            <person name="Petersen C."/>
        </authorList>
    </citation>
    <scope>NUCLEOTIDE SEQUENCE</scope>
    <source>
        <strain evidence="4">IBT 30069</strain>
    </source>
</reference>
<name>A0A9W9EKY1_9EURO</name>
<dbReference type="AlphaFoldDB" id="A0A9W9EKY1"/>
<dbReference type="Proteomes" id="UP001149165">
    <property type="component" value="Unassembled WGS sequence"/>
</dbReference>
<feature type="transmembrane region" description="Helical" evidence="2">
    <location>
        <begin position="442"/>
        <end position="463"/>
    </location>
</feature>
<keyword evidence="3" id="KW-0732">Signal</keyword>
<dbReference type="InterPro" id="IPR011043">
    <property type="entry name" value="Gal_Oxase/kelch_b-propeller"/>
</dbReference>
<feature type="region of interest" description="Disordered" evidence="1">
    <location>
        <begin position="791"/>
        <end position="840"/>
    </location>
</feature>
<feature type="region of interest" description="Disordered" evidence="1">
    <location>
        <begin position="609"/>
        <end position="674"/>
    </location>
</feature>
<evidence type="ECO:0000256" key="2">
    <source>
        <dbReference type="SAM" id="Phobius"/>
    </source>
</evidence>
<dbReference type="SUPFAM" id="SSF50965">
    <property type="entry name" value="Galactose oxidase, central domain"/>
    <property type="match status" value="1"/>
</dbReference>
<feature type="chain" id="PRO_5040765668" description="Galactose oxidase/kelch, beta-propeller" evidence="3">
    <location>
        <begin position="28"/>
        <end position="944"/>
    </location>
</feature>
<dbReference type="EMBL" id="JAPQKH010000008">
    <property type="protein sequence ID" value="KAJ5083742.1"/>
    <property type="molecule type" value="Genomic_DNA"/>
</dbReference>
<keyword evidence="2" id="KW-1133">Transmembrane helix</keyword>
<feature type="transmembrane region" description="Helical" evidence="2">
    <location>
        <begin position="367"/>
        <end position="388"/>
    </location>
</feature>
<keyword evidence="2" id="KW-0812">Transmembrane</keyword>
<feature type="signal peptide" evidence="3">
    <location>
        <begin position="1"/>
        <end position="27"/>
    </location>
</feature>